<reference evidence="4" key="1">
    <citation type="submission" date="2025-08" db="UniProtKB">
        <authorList>
            <consortium name="RefSeq"/>
        </authorList>
    </citation>
    <scope>IDENTIFICATION</scope>
    <source>
        <tissue evidence="4">Whole body</tissue>
    </source>
</reference>
<feature type="domain" description="N-acetyltransferase ESCO acetyl-transferase" evidence="2">
    <location>
        <begin position="598"/>
        <end position="660"/>
    </location>
</feature>
<feature type="compositionally biased region" description="Low complexity" evidence="1">
    <location>
        <begin position="1"/>
        <end position="20"/>
    </location>
</feature>
<feature type="region of interest" description="Disordered" evidence="1">
    <location>
        <begin position="1"/>
        <end position="22"/>
    </location>
</feature>
<dbReference type="AlphaFoldDB" id="A0A8B8GKQ6"/>
<feature type="compositionally biased region" description="Polar residues" evidence="1">
    <location>
        <begin position="371"/>
        <end position="385"/>
    </location>
</feature>
<evidence type="ECO:0000313" key="4">
    <source>
        <dbReference type="RefSeq" id="XP_025423824.1"/>
    </source>
</evidence>
<protein>
    <submittedName>
        <fullName evidence="4">Origin recognition complex subunit 1-like</fullName>
    </submittedName>
</protein>
<gene>
    <name evidence="4" type="primary">LOC112693114</name>
</gene>
<dbReference type="Proteomes" id="UP000694846">
    <property type="component" value="Unplaced"/>
</dbReference>
<feature type="region of interest" description="Disordered" evidence="1">
    <location>
        <begin position="368"/>
        <end position="391"/>
    </location>
</feature>
<dbReference type="GeneID" id="112693114"/>
<accession>A0A8B8GKQ6</accession>
<dbReference type="Pfam" id="PF13880">
    <property type="entry name" value="Acetyltransf_13"/>
    <property type="match status" value="1"/>
</dbReference>
<proteinExistence type="predicted"/>
<dbReference type="InterPro" id="IPR028009">
    <property type="entry name" value="ESCO_Acetyltransf_dom"/>
</dbReference>
<organism evidence="3 4">
    <name type="scientific">Sipha flava</name>
    <name type="common">yellow sugarcane aphid</name>
    <dbReference type="NCBI Taxonomy" id="143950"/>
    <lineage>
        <taxon>Eukaryota</taxon>
        <taxon>Metazoa</taxon>
        <taxon>Ecdysozoa</taxon>
        <taxon>Arthropoda</taxon>
        <taxon>Hexapoda</taxon>
        <taxon>Insecta</taxon>
        <taxon>Pterygota</taxon>
        <taxon>Neoptera</taxon>
        <taxon>Paraneoptera</taxon>
        <taxon>Hemiptera</taxon>
        <taxon>Sternorrhyncha</taxon>
        <taxon>Aphidomorpha</taxon>
        <taxon>Aphidoidea</taxon>
        <taxon>Aphididae</taxon>
        <taxon>Sipha</taxon>
    </lineage>
</organism>
<evidence type="ECO:0000256" key="1">
    <source>
        <dbReference type="SAM" id="MobiDB-lite"/>
    </source>
</evidence>
<keyword evidence="3" id="KW-1185">Reference proteome</keyword>
<evidence type="ECO:0000259" key="2">
    <source>
        <dbReference type="Pfam" id="PF13880"/>
    </source>
</evidence>
<name>A0A8B8GKQ6_9HEMI</name>
<sequence length="670" mass="76542">MDSFSNSSSSYNMSTSSESGNEIRNKTTFDTIKVDFEKTFKMGLDSNLLCQTLNKSPRNVKKLKRKKNLCTSSDILHENKYSHLSYSFNPPKTNHNLSNSKNVSTNSSTKYKCLTTNTTKSVDLNKKFTIAIESSSDSDFPDLKYIKLISKDTEINTSSISNESRQSRPYSIKNKPFVYDSLNCSSSSSSLSNFSQINTESAALKNKNNHDTELNLDKLLLDCSLSDLLLIRKDDGDIDSQVCSTLDTSDNSFIRMKSKSPKPLLLNNSFRVDDDSQPQQLSNVTINIPDFMKNETEDKQNKSIDTIEVDGQHELINEHCKVIKKKSFLNEVDIKPSTRSNSYRSIEDSITSASSEHICKYCKRSSKSKVDTSNCSHKSSKTNYNKGKKLSKSKMISNKSDVLRLRKSYVTKKLRNRKSSTNIVEDIGLEYDTNKDNFMVELPNGTLVPEFLSTLKPKHVKKMCACGITPSEIPLTWDEKFHDILHQNIHKLWFKCNIIEHNTINSIHFKLNNLFYRILILNNNYNDESISESIENIDDFVCLEYGIFKHGLRSNKNSTYLLAILPNFKVIGYLEVKPINKAYRFTDDTQLLEETSIVKFGVSKIWVVIKYRNKNIDINLLNTFCEKKNIQKEDLAFSLNGCQGIAFIQKYTGNKNIFIYNEIPAKCKIE</sequence>
<evidence type="ECO:0000313" key="3">
    <source>
        <dbReference type="Proteomes" id="UP000694846"/>
    </source>
</evidence>
<dbReference type="RefSeq" id="XP_025423824.1">
    <property type="nucleotide sequence ID" value="XM_025568039.1"/>
</dbReference>
<dbReference type="OrthoDB" id="6608322at2759"/>